<feature type="compositionally biased region" description="Pro residues" evidence="5">
    <location>
        <begin position="546"/>
        <end position="557"/>
    </location>
</feature>
<feature type="compositionally biased region" description="Polar residues" evidence="5">
    <location>
        <begin position="588"/>
        <end position="597"/>
    </location>
</feature>
<dbReference type="STRING" id="1522189.A0A316VTD7"/>
<organism evidence="7 8">
    <name type="scientific">Ceraceosorus guamensis</name>
    <dbReference type="NCBI Taxonomy" id="1522189"/>
    <lineage>
        <taxon>Eukaryota</taxon>
        <taxon>Fungi</taxon>
        <taxon>Dikarya</taxon>
        <taxon>Basidiomycota</taxon>
        <taxon>Ustilaginomycotina</taxon>
        <taxon>Exobasidiomycetes</taxon>
        <taxon>Ceraceosorales</taxon>
        <taxon>Ceraceosoraceae</taxon>
        <taxon>Ceraceosorus</taxon>
    </lineage>
</organism>
<dbReference type="Proteomes" id="UP000245783">
    <property type="component" value="Unassembled WGS sequence"/>
</dbReference>
<feature type="region of interest" description="Disordered" evidence="5">
    <location>
        <begin position="588"/>
        <end position="719"/>
    </location>
</feature>
<keyword evidence="8" id="KW-1185">Reference proteome</keyword>
<feature type="transmembrane region" description="Helical" evidence="6">
    <location>
        <begin position="32"/>
        <end position="56"/>
    </location>
</feature>
<feature type="transmembrane region" description="Helical" evidence="6">
    <location>
        <begin position="197"/>
        <end position="220"/>
    </location>
</feature>
<feature type="compositionally biased region" description="Low complexity" evidence="5">
    <location>
        <begin position="493"/>
        <end position="502"/>
    </location>
</feature>
<evidence type="ECO:0000256" key="2">
    <source>
        <dbReference type="ARBA" id="ARBA00022692"/>
    </source>
</evidence>
<dbReference type="PANTHER" id="PTHR23423">
    <property type="entry name" value="ORGANIC SOLUTE TRANSPORTER-RELATED"/>
    <property type="match status" value="1"/>
</dbReference>
<dbReference type="GeneID" id="37036363"/>
<dbReference type="SMART" id="SM01417">
    <property type="entry name" value="Solute_trans_a"/>
    <property type="match status" value="1"/>
</dbReference>
<proteinExistence type="predicted"/>
<feature type="region of interest" description="Disordered" evidence="5">
    <location>
        <begin position="392"/>
        <end position="563"/>
    </location>
</feature>
<feature type="transmembrane region" description="Helical" evidence="6">
    <location>
        <begin position="152"/>
        <end position="177"/>
    </location>
</feature>
<dbReference type="RefSeq" id="XP_025367810.1">
    <property type="nucleotide sequence ID" value="XM_025514493.1"/>
</dbReference>
<protein>
    <submittedName>
        <fullName evidence="7">DUF300-domain-containing protein</fullName>
    </submittedName>
</protein>
<dbReference type="GO" id="GO:0016020">
    <property type="term" value="C:membrane"/>
    <property type="evidence" value="ECO:0007669"/>
    <property type="project" value="UniProtKB-SubCell"/>
</dbReference>
<keyword evidence="2 6" id="KW-0812">Transmembrane</keyword>
<dbReference type="OrthoDB" id="5348404at2759"/>
<keyword evidence="3 6" id="KW-1133">Transmembrane helix</keyword>
<dbReference type="InterPro" id="IPR005178">
    <property type="entry name" value="Ostalpha/TMEM184C"/>
</dbReference>
<feature type="compositionally biased region" description="Polar residues" evidence="5">
    <location>
        <begin position="392"/>
        <end position="410"/>
    </location>
</feature>
<dbReference type="EMBL" id="KZ819411">
    <property type="protein sequence ID" value="PWN40650.1"/>
    <property type="molecule type" value="Genomic_DNA"/>
</dbReference>
<dbReference type="InParanoid" id="A0A316VTD7"/>
<dbReference type="Pfam" id="PF03619">
    <property type="entry name" value="Solute_trans_a"/>
    <property type="match status" value="1"/>
</dbReference>
<reference evidence="7 8" key="1">
    <citation type="journal article" date="2018" name="Mol. Biol. Evol.">
        <title>Broad Genomic Sampling Reveals a Smut Pathogenic Ancestry of the Fungal Clade Ustilaginomycotina.</title>
        <authorList>
            <person name="Kijpornyongpan T."/>
            <person name="Mondo S.J."/>
            <person name="Barry K."/>
            <person name="Sandor L."/>
            <person name="Lee J."/>
            <person name="Lipzen A."/>
            <person name="Pangilinan J."/>
            <person name="LaButti K."/>
            <person name="Hainaut M."/>
            <person name="Henrissat B."/>
            <person name="Grigoriev I.V."/>
            <person name="Spatafora J.W."/>
            <person name="Aime M.C."/>
        </authorList>
    </citation>
    <scope>NUCLEOTIDE SEQUENCE [LARGE SCALE GENOMIC DNA]</scope>
    <source>
        <strain evidence="7 8">MCA 4658</strain>
    </source>
</reference>
<accession>A0A316VTD7</accession>
<feature type="transmembrane region" description="Helical" evidence="6">
    <location>
        <begin position="232"/>
        <end position="253"/>
    </location>
</feature>
<feature type="transmembrane region" description="Helical" evidence="6">
    <location>
        <begin position="101"/>
        <end position="119"/>
    </location>
</feature>
<evidence type="ECO:0000256" key="4">
    <source>
        <dbReference type="ARBA" id="ARBA00023136"/>
    </source>
</evidence>
<feature type="compositionally biased region" description="Low complexity" evidence="5">
    <location>
        <begin position="616"/>
        <end position="632"/>
    </location>
</feature>
<feature type="compositionally biased region" description="Low complexity" evidence="5">
    <location>
        <begin position="671"/>
        <end position="682"/>
    </location>
</feature>
<evidence type="ECO:0000256" key="5">
    <source>
        <dbReference type="SAM" id="MobiDB-lite"/>
    </source>
</evidence>
<evidence type="ECO:0000256" key="1">
    <source>
        <dbReference type="ARBA" id="ARBA00004141"/>
    </source>
</evidence>
<feature type="transmembrane region" description="Helical" evidence="6">
    <location>
        <begin position="68"/>
        <end position="89"/>
    </location>
</feature>
<evidence type="ECO:0000313" key="7">
    <source>
        <dbReference type="EMBL" id="PWN40650.1"/>
    </source>
</evidence>
<name>A0A316VTD7_9BASI</name>
<gene>
    <name evidence="7" type="ORF">IE81DRAFT_325383</name>
</gene>
<dbReference type="AlphaFoldDB" id="A0A316VTD7"/>
<evidence type="ECO:0000313" key="8">
    <source>
        <dbReference type="Proteomes" id="UP000245783"/>
    </source>
</evidence>
<feature type="compositionally biased region" description="Polar residues" evidence="5">
    <location>
        <begin position="683"/>
        <end position="695"/>
    </location>
</feature>
<sequence>MVEKCPADNTQSVEQDNFWTDVRSGNLDAHHIGWIICGAAAVVTVLLSFITILGHARNYNRPLEQRQIIRVLLLAPVYAIVSFFSYRFFRSYTYFSLAETAYEAFAIAAFLILMLQYIGDSVEDQRAVFMEKDKKPLPFPFCCWRFRPAKPYFLVVIKFSVVQYVVISPALTIAGIVLEYYELLCESSLSYKYGHVYILGVDFVSISVALYGLIVLYALIKKDLEGKKPLAKFMTIKMAIFFIFYQTFVFDLLQDRGVIKATQYWTATNVSDGLNALCITLEMVIIAAFQMWAFNWKEYHLDRIADRRQAFRGNALSKKGKTPVFRSLLHALNFADFFVELWHSIRFAIDRMRGKDYTRSDKTVGKFDIVGRFHGDGDETASKMGDLNEMTQRTGTSAQIASTNGTSFDTDPQAGHPYSYHKAYGSVGSGQSDHPYSAGNRMRRPSHDPSPLGPVVRGGGQPDLHIATGQMGHEGAGRADEGLLSAGALPAGSSLPRPTTPRSPRESTGRYPSFLFSSTNPADGTLTPPRAITPDGRRAPSFEMATPPPQPLPPQPTPSTWQKGGAYRVAGFPRASFIEAEADTTPQPMWFHSSSAAPQDRTLDSSSGGHSVSYGPAAQAAYAQPAPTATRQAPHHYSQHHAAVAQALGPQTSAALGPPQYPSSQYERHAASLAPPAPAAASNVANESYIDNTEGSPEGLNRPLSHHDDRPRSWEPQAF</sequence>
<evidence type="ECO:0000256" key="6">
    <source>
        <dbReference type="SAM" id="Phobius"/>
    </source>
</evidence>
<evidence type="ECO:0000256" key="3">
    <source>
        <dbReference type="ARBA" id="ARBA00022989"/>
    </source>
</evidence>
<comment type="subcellular location">
    <subcellularLocation>
        <location evidence="1">Membrane</location>
        <topology evidence="1">Multi-pass membrane protein</topology>
    </subcellularLocation>
</comment>
<keyword evidence="4 6" id="KW-0472">Membrane</keyword>